<comment type="subunit">
    <text evidence="6">Homodimer. Forms an RbcL(8)-Raf1(8) complex. Forms complexes of many stoichiometries with RbcL with and without RbcS. RbcX and Raf1 can bind simultaneously to RbcL.</text>
</comment>
<keyword evidence="4 6" id="KW-0120">Carbon dioxide fixation</keyword>
<keyword evidence="1 6" id="KW-0963">Cytoplasm</keyword>
<dbReference type="EMBL" id="JAMPLM010000027">
    <property type="protein sequence ID" value="MEP1061101.1"/>
    <property type="molecule type" value="Genomic_DNA"/>
</dbReference>
<dbReference type="InterPro" id="IPR040858">
    <property type="entry name" value="Raf1_C"/>
</dbReference>
<feature type="domain" description="Rubisco accumulation factor 1 alpha-helical" evidence="8">
    <location>
        <begin position="90"/>
        <end position="195"/>
    </location>
</feature>
<evidence type="ECO:0000313" key="11">
    <source>
        <dbReference type="Proteomes" id="UP001476950"/>
    </source>
</evidence>
<keyword evidence="2 6" id="KW-0602">Photosynthesis</keyword>
<comment type="similarity">
    <text evidence="6">Belongs to the RAF family.</text>
</comment>
<dbReference type="InterPro" id="IPR046382">
    <property type="entry name" value="Raf1_cyn"/>
</dbReference>
<dbReference type="Pfam" id="PF18087">
    <property type="entry name" value="RuBisCo_chap_C"/>
    <property type="match status" value="1"/>
</dbReference>
<evidence type="ECO:0000313" key="10">
    <source>
        <dbReference type="EMBL" id="MEP1061101.1"/>
    </source>
</evidence>
<feature type="domain" description="Rubisco accumulation factor 1 helix turn helix" evidence="9">
    <location>
        <begin position="18"/>
        <end position="76"/>
    </location>
</feature>
<comment type="function">
    <text evidence="6">A major RuBisCO chaperone. Acts after GroEL-GroES chaperonin to fold and/or assemble the large subunit of RuBisCO (ccbL, rbcL). Cooperates with RbcX in RbcL folding, plays the major role in assembly of dimers into RbcL(8)-Raf1(8) intermediate complexes. RbcS replaces Raf1, leading to holoenzyme formation.</text>
</comment>
<feature type="region of interest" description="C-terminal beta-sheet" evidence="6">
    <location>
        <begin position="221"/>
        <end position="347"/>
    </location>
</feature>
<comment type="subcellular location">
    <subcellularLocation>
        <location evidence="6">Cytoplasm</location>
    </subcellularLocation>
</comment>
<dbReference type="Pfam" id="PF18578">
    <property type="entry name" value="Raf1_N"/>
    <property type="match status" value="1"/>
</dbReference>
<evidence type="ECO:0000256" key="1">
    <source>
        <dbReference type="ARBA" id="ARBA00022490"/>
    </source>
</evidence>
<organism evidence="10 11">
    <name type="scientific">Stenomitos frigidus AS-A4</name>
    <dbReference type="NCBI Taxonomy" id="2933935"/>
    <lineage>
        <taxon>Bacteria</taxon>
        <taxon>Bacillati</taxon>
        <taxon>Cyanobacteriota</taxon>
        <taxon>Cyanophyceae</taxon>
        <taxon>Leptolyngbyales</taxon>
        <taxon>Leptolyngbyaceae</taxon>
        <taxon>Stenomitos</taxon>
    </lineage>
</organism>
<protein>
    <recommendedName>
        <fullName evidence="5 6">RuBisCO accumulation factor 1</fullName>
    </recommendedName>
</protein>
<dbReference type="RefSeq" id="WP_190449168.1">
    <property type="nucleotide sequence ID" value="NZ_JAMPLM010000027.1"/>
</dbReference>
<comment type="domain">
    <text evidence="6">Has 3 domains, the N-terminal alpha-helical domain, an extended flexible linker and the C-terminal beta-sheet domain. The 2 C-terminal beta-sheet domains are swapped and pack against each other to form the dimer interface.</text>
</comment>
<evidence type="ECO:0000256" key="5">
    <source>
        <dbReference type="ARBA" id="ARBA00023859"/>
    </source>
</evidence>
<proteinExistence type="inferred from homology"/>
<feature type="region of interest" description="N-terminal alpha-helix" evidence="6">
    <location>
        <begin position="16"/>
        <end position="197"/>
    </location>
</feature>
<name>A0ABV0KPC6_9CYAN</name>
<keyword evidence="3 6" id="KW-0143">Chaperone</keyword>
<evidence type="ECO:0000256" key="4">
    <source>
        <dbReference type="ARBA" id="ARBA00023300"/>
    </source>
</evidence>
<accession>A0ABV0KPC6</accession>
<evidence type="ECO:0000256" key="3">
    <source>
        <dbReference type="ARBA" id="ARBA00023186"/>
    </source>
</evidence>
<evidence type="ECO:0000256" key="2">
    <source>
        <dbReference type="ARBA" id="ARBA00022531"/>
    </source>
</evidence>
<evidence type="ECO:0000256" key="6">
    <source>
        <dbReference type="HAMAP-Rule" id="MF_00856"/>
    </source>
</evidence>
<dbReference type="HAMAP" id="MF_00856">
    <property type="entry name" value="Raf1"/>
    <property type="match status" value="1"/>
</dbReference>
<gene>
    <name evidence="6" type="primary">raf1</name>
    <name evidence="10" type="ORF">NDI38_21965</name>
</gene>
<comment type="caution">
    <text evidence="10">The sequence shown here is derived from an EMBL/GenBank/DDBJ whole genome shotgun (WGS) entry which is preliminary data.</text>
</comment>
<dbReference type="PANTHER" id="PTHR35299:SF6">
    <property type="entry name" value="RUBISCO ACCUMULATION FACTOR 1"/>
    <property type="match status" value="1"/>
</dbReference>
<evidence type="ECO:0000259" key="9">
    <source>
        <dbReference type="Pfam" id="PF18579"/>
    </source>
</evidence>
<reference evidence="10 11" key="1">
    <citation type="submission" date="2022-04" db="EMBL/GenBank/DDBJ databases">
        <title>Positive selection, recombination, and allopatry shape intraspecific diversity of widespread and dominant cyanobacteria.</title>
        <authorList>
            <person name="Wei J."/>
            <person name="Shu W."/>
            <person name="Hu C."/>
        </authorList>
    </citation>
    <scope>NUCLEOTIDE SEQUENCE [LARGE SCALE GENOMIC DNA]</scope>
    <source>
        <strain evidence="10 11">AS-A4</strain>
    </source>
</reference>
<dbReference type="Pfam" id="PF18579">
    <property type="entry name" value="Raf1_HTH"/>
    <property type="match status" value="1"/>
</dbReference>
<dbReference type="InterPro" id="IPR037494">
    <property type="entry name" value="RAF1"/>
</dbReference>
<keyword evidence="11" id="KW-1185">Reference proteome</keyword>
<dbReference type="InterPro" id="IPR041358">
    <property type="entry name" value="Raf1_N"/>
</dbReference>
<evidence type="ECO:0000259" key="8">
    <source>
        <dbReference type="Pfam" id="PF18578"/>
    </source>
</evidence>
<dbReference type="InterPro" id="IPR040781">
    <property type="entry name" value="Raf1_HTH"/>
</dbReference>
<feature type="domain" description="Rubisco accumulation factor 1 C-terminal" evidence="7">
    <location>
        <begin position="209"/>
        <end position="346"/>
    </location>
</feature>
<evidence type="ECO:0000259" key="7">
    <source>
        <dbReference type="Pfam" id="PF18087"/>
    </source>
</evidence>
<dbReference type="PANTHER" id="PTHR35299">
    <property type="entry name" value="RUBISCO ACCUMULATION FACTOR 1"/>
    <property type="match status" value="1"/>
</dbReference>
<sequence>MTDTPQNFSQPHSQSDVDVESLLQSLRRKEGTWVEWGQACQTLQKAGYSPQAIFEATGFEPVQQNQIIVGGQVFTSAVSAGITDAVRTHFERKGSDLLYEFRILTQPERAAAATLAAEKGIDVDEARDVAKAIKDFSRLGTVPEGFTTHVGDAIAYQCWKLARQKADLQERSRFIARGLRFVHSDEARKQIERLLTDFSVVPTATAPLLPVYRLEADEDLPRVLPVVGKLPLTKADLQAVPMVGAIQPFGIVKFEGAAAWVPVPGWQVILMATDPVVLLCDSQTFPVPLPGKQGEVLVIVDRAQREWRNDRYFIVEEADQIQVKWSELPPDEPLLGEVILIMRPKKILDENYTKDYFGRRPGYDGWQTDE</sequence>
<dbReference type="Proteomes" id="UP001476950">
    <property type="component" value="Unassembled WGS sequence"/>
</dbReference>